<protein>
    <submittedName>
        <fullName evidence="2">Uncharacterized protein</fullName>
    </submittedName>
</protein>
<evidence type="ECO:0000313" key="2">
    <source>
        <dbReference type="EMBL" id="CAB9525959.1"/>
    </source>
</evidence>
<comment type="caution">
    <text evidence="2">The sequence shown here is derived from an EMBL/GenBank/DDBJ whole genome shotgun (WGS) entry which is preliminary data.</text>
</comment>
<dbReference type="PROSITE" id="PS00018">
    <property type="entry name" value="EF_HAND_1"/>
    <property type="match status" value="1"/>
</dbReference>
<feature type="compositionally biased region" description="Polar residues" evidence="1">
    <location>
        <begin position="217"/>
        <end position="227"/>
    </location>
</feature>
<dbReference type="AlphaFoldDB" id="A0A9N8EVS8"/>
<feature type="compositionally biased region" description="Low complexity" evidence="1">
    <location>
        <begin position="378"/>
        <end position="464"/>
    </location>
</feature>
<keyword evidence="3" id="KW-1185">Reference proteome</keyword>
<accession>A0A9N8EVS8</accession>
<evidence type="ECO:0000256" key="1">
    <source>
        <dbReference type="SAM" id="MobiDB-lite"/>
    </source>
</evidence>
<dbReference type="OrthoDB" id="428774at2759"/>
<dbReference type="EMBL" id="CAICTM010001753">
    <property type="protein sequence ID" value="CAB9525959.1"/>
    <property type="molecule type" value="Genomic_DNA"/>
</dbReference>
<dbReference type="Proteomes" id="UP001153069">
    <property type="component" value="Unassembled WGS sequence"/>
</dbReference>
<feature type="compositionally biased region" description="Low complexity" evidence="1">
    <location>
        <begin position="267"/>
        <end position="290"/>
    </location>
</feature>
<gene>
    <name evidence="2" type="ORF">SEMRO_1755_G295540.1</name>
</gene>
<feature type="compositionally biased region" description="Low complexity" evidence="1">
    <location>
        <begin position="317"/>
        <end position="329"/>
    </location>
</feature>
<feature type="compositionally biased region" description="Polar residues" evidence="1">
    <location>
        <begin position="543"/>
        <end position="554"/>
    </location>
</feature>
<feature type="region of interest" description="Disordered" evidence="1">
    <location>
        <begin position="178"/>
        <end position="554"/>
    </location>
</feature>
<feature type="compositionally biased region" description="Low complexity" evidence="1">
    <location>
        <begin position="181"/>
        <end position="216"/>
    </location>
</feature>
<reference evidence="2" key="1">
    <citation type="submission" date="2020-06" db="EMBL/GenBank/DDBJ databases">
        <authorList>
            <consortium name="Plant Systems Biology data submission"/>
        </authorList>
    </citation>
    <scope>NUCLEOTIDE SEQUENCE</scope>
    <source>
        <strain evidence="2">D6</strain>
    </source>
</reference>
<dbReference type="InterPro" id="IPR018247">
    <property type="entry name" value="EF_Hand_1_Ca_BS"/>
</dbReference>
<evidence type="ECO:0000313" key="3">
    <source>
        <dbReference type="Proteomes" id="UP001153069"/>
    </source>
</evidence>
<dbReference type="Gene3D" id="1.10.238.10">
    <property type="entry name" value="EF-hand"/>
    <property type="match status" value="1"/>
</dbReference>
<sequence>MGQCQCSVPSVEEEESARQFRALFPQNNLVGRFEMKDFVASRAELWAMLSVNLNLSESVCQVTATRVAMELTSGLEGDAALNAEITEAQFHAFRCRYMLDGKGAQEFFHRCVFASFDADCSHCLDAAELDTFLDTFYGSGSIFQGDARLPPKEELKQRILSNSNGGDQLTFEEIRDVLRGNTTKKNTTTTTNSSTPSTSTVDPNNNNNNNSKHPTTQSLHDTNIINDKTNKEPEETPETPGDLAPPSKEMSAKDKDEPEQTPEVQPFEATFETTFETNFETMTTDDNNNNKPPSPTQPRKPRQRKSVKGDRGKSRSRSPSARTPRRTQSGRSTSPSARKRTGNKSRSPSARTRRTSSRPTASGSSEELSNRSGHGGKSKSPSSSRGLGSSEEQLSNRSGHGGKSKSPSSSRGLGSSEEQLSNRSGHGGKSKSPSSSRGRKSVGGNSEEQLSNKSGHGGKSKSPSATGRRSMRPIPTSGSEERKAGRSRSPSSRTRKSIRASKSFDESHVSMSSGGTRQGKPKRRHSTNQAKRNASKSPKRPATETTTKSSPERQ</sequence>
<name>A0A9N8EVS8_9STRA</name>
<organism evidence="2 3">
    <name type="scientific">Seminavis robusta</name>
    <dbReference type="NCBI Taxonomy" id="568900"/>
    <lineage>
        <taxon>Eukaryota</taxon>
        <taxon>Sar</taxon>
        <taxon>Stramenopiles</taxon>
        <taxon>Ochrophyta</taxon>
        <taxon>Bacillariophyta</taxon>
        <taxon>Bacillariophyceae</taxon>
        <taxon>Bacillariophycidae</taxon>
        <taxon>Naviculales</taxon>
        <taxon>Naviculaceae</taxon>
        <taxon>Seminavis</taxon>
    </lineage>
</organism>
<proteinExistence type="predicted"/>